<name>A0A7I8DA84_9BACL</name>
<organism evidence="1 2">
    <name type="scientific">Effusibacillus dendaii</name>
    <dbReference type="NCBI Taxonomy" id="2743772"/>
    <lineage>
        <taxon>Bacteria</taxon>
        <taxon>Bacillati</taxon>
        <taxon>Bacillota</taxon>
        <taxon>Bacilli</taxon>
        <taxon>Bacillales</taxon>
        <taxon>Alicyclobacillaceae</taxon>
        <taxon>Effusibacillus</taxon>
    </lineage>
</organism>
<proteinExistence type="predicted"/>
<dbReference type="Proteomes" id="UP000593802">
    <property type="component" value="Chromosome"/>
</dbReference>
<reference evidence="1 2" key="1">
    <citation type="submission" date="2020-08" db="EMBL/GenBank/DDBJ databases">
        <title>Complete Genome Sequence of Effusibacillus dendaii Strain skT53, Isolated from Farmland soil.</title>
        <authorList>
            <person name="Konishi T."/>
            <person name="Kawasaki H."/>
        </authorList>
    </citation>
    <scope>NUCLEOTIDE SEQUENCE [LARGE SCALE GENOMIC DNA]</scope>
    <source>
        <strain evidence="2">skT53</strain>
    </source>
</reference>
<evidence type="ECO:0000313" key="1">
    <source>
        <dbReference type="EMBL" id="BCJ87005.1"/>
    </source>
</evidence>
<sequence length="61" mass="7183">MYVGRSLEELQNLPLSSWTMEELAYFKNSFHALEDYVDTGGTELLRRIDSELNNRRIPSYL</sequence>
<dbReference type="EMBL" id="AP023366">
    <property type="protein sequence ID" value="BCJ87005.1"/>
    <property type="molecule type" value="Genomic_DNA"/>
</dbReference>
<keyword evidence="2" id="KW-1185">Reference proteome</keyword>
<protein>
    <submittedName>
        <fullName evidence="1">Uncharacterized protein</fullName>
    </submittedName>
</protein>
<evidence type="ECO:0000313" key="2">
    <source>
        <dbReference type="Proteomes" id="UP000593802"/>
    </source>
</evidence>
<dbReference type="AlphaFoldDB" id="A0A7I8DA84"/>
<gene>
    <name evidence="1" type="ORF">skT53_19900</name>
</gene>
<dbReference type="RefSeq" id="WP_200756587.1">
    <property type="nucleotide sequence ID" value="NZ_AP023366.1"/>
</dbReference>
<accession>A0A7I8DA84</accession>
<dbReference type="KEGG" id="eff:skT53_19900"/>